<sequence length="21" mass="2396">MFAVIIDIESLPEQVKYSLLS</sequence>
<reference evidence="1" key="1">
    <citation type="submission" date="2014-11" db="EMBL/GenBank/DDBJ databases">
        <authorList>
            <person name="Amaro Gonzalez C."/>
        </authorList>
    </citation>
    <scope>NUCLEOTIDE SEQUENCE</scope>
</reference>
<accession>A0A0E9R5M3</accession>
<protein>
    <submittedName>
        <fullName evidence="1">Uncharacterized protein</fullName>
    </submittedName>
</protein>
<evidence type="ECO:0000313" key="1">
    <source>
        <dbReference type="EMBL" id="JAH24077.1"/>
    </source>
</evidence>
<dbReference type="AlphaFoldDB" id="A0A0E9R5M3"/>
<name>A0A0E9R5M3_ANGAN</name>
<proteinExistence type="predicted"/>
<dbReference type="EMBL" id="GBXM01084500">
    <property type="protein sequence ID" value="JAH24077.1"/>
    <property type="molecule type" value="Transcribed_RNA"/>
</dbReference>
<reference evidence="1" key="2">
    <citation type="journal article" date="2015" name="Fish Shellfish Immunol.">
        <title>Early steps in the European eel (Anguilla anguilla)-Vibrio vulnificus interaction in the gills: Role of the RtxA13 toxin.</title>
        <authorList>
            <person name="Callol A."/>
            <person name="Pajuelo D."/>
            <person name="Ebbesson L."/>
            <person name="Teles M."/>
            <person name="MacKenzie S."/>
            <person name="Amaro C."/>
        </authorList>
    </citation>
    <scope>NUCLEOTIDE SEQUENCE</scope>
</reference>
<organism evidence="1">
    <name type="scientific">Anguilla anguilla</name>
    <name type="common">European freshwater eel</name>
    <name type="synonym">Muraena anguilla</name>
    <dbReference type="NCBI Taxonomy" id="7936"/>
    <lineage>
        <taxon>Eukaryota</taxon>
        <taxon>Metazoa</taxon>
        <taxon>Chordata</taxon>
        <taxon>Craniata</taxon>
        <taxon>Vertebrata</taxon>
        <taxon>Euteleostomi</taxon>
        <taxon>Actinopterygii</taxon>
        <taxon>Neopterygii</taxon>
        <taxon>Teleostei</taxon>
        <taxon>Anguilliformes</taxon>
        <taxon>Anguillidae</taxon>
        <taxon>Anguilla</taxon>
    </lineage>
</organism>